<gene>
    <name evidence="2" type="ORF">ETSY1_40095</name>
</gene>
<organism evidence="2 3">
    <name type="scientific">Entotheonella factor</name>
    <dbReference type="NCBI Taxonomy" id="1429438"/>
    <lineage>
        <taxon>Bacteria</taxon>
        <taxon>Pseudomonadati</taxon>
        <taxon>Nitrospinota/Tectimicrobiota group</taxon>
        <taxon>Candidatus Tectimicrobiota</taxon>
        <taxon>Candidatus Entotheonellia</taxon>
        <taxon>Candidatus Entotheonellales</taxon>
        <taxon>Candidatus Entotheonellaceae</taxon>
        <taxon>Candidatus Entotheonella</taxon>
    </lineage>
</organism>
<dbReference type="HOGENOM" id="CLU_985841_0_0_7"/>
<keyword evidence="1" id="KW-0812">Transmembrane</keyword>
<evidence type="ECO:0000313" key="3">
    <source>
        <dbReference type="Proteomes" id="UP000019141"/>
    </source>
</evidence>
<keyword evidence="1" id="KW-1133">Transmembrane helix</keyword>
<dbReference type="PROSITE" id="PS51257">
    <property type="entry name" value="PROKAR_LIPOPROTEIN"/>
    <property type="match status" value="1"/>
</dbReference>
<accession>W4L552</accession>
<sequence>MRSPWYLAVVIWIGLGIGCAWSAALSVAASAESQWPRVAQADGPTIDLPDIVGGPQNPQMTLDINDGIADLTALQVTVTAPSTRDIIIDTVTIGFGLPFGDEVTTGNESFLDELRARLIIEDVEVNGVQDDGEVPEGMQSIRDLEDPATVMFPLNPPLSLAADTAATLLVIIDINQPATQSAAATPWRQAAMAQWYHAAAWLLLPIIGFVSYVSRSAPNLRRRCLIALMLLGFGLLLAGCPGGDDDNELRFVVNLPSNGLVGEGQRLGPDSAIAGTTIRLMR</sequence>
<evidence type="ECO:0000256" key="1">
    <source>
        <dbReference type="SAM" id="Phobius"/>
    </source>
</evidence>
<protein>
    <submittedName>
        <fullName evidence="2">Uncharacterized protein</fullName>
    </submittedName>
</protein>
<name>W4L552_ENTF1</name>
<reference evidence="2 3" key="1">
    <citation type="journal article" date="2014" name="Nature">
        <title>An environmental bacterial taxon with a large and distinct metabolic repertoire.</title>
        <authorList>
            <person name="Wilson M.C."/>
            <person name="Mori T."/>
            <person name="Ruckert C."/>
            <person name="Uria A.R."/>
            <person name="Helf M.J."/>
            <person name="Takada K."/>
            <person name="Gernert C."/>
            <person name="Steffens U.A."/>
            <person name="Heycke N."/>
            <person name="Schmitt S."/>
            <person name="Rinke C."/>
            <person name="Helfrich E.J."/>
            <person name="Brachmann A.O."/>
            <person name="Gurgui C."/>
            <person name="Wakimoto T."/>
            <person name="Kracht M."/>
            <person name="Crusemann M."/>
            <person name="Hentschel U."/>
            <person name="Abe I."/>
            <person name="Matsunaga S."/>
            <person name="Kalinowski J."/>
            <person name="Takeyama H."/>
            <person name="Piel J."/>
        </authorList>
    </citation>
    <scope>NUCLEOTIDE SEQUENCE [LARGE SCALE GENOMIC DNA]</scope>
    <source>
        <strain evidence="3">TSY1</strain>
    </source>
</reference>
<dbReference type="Proteomes" id="UP000019141">
    <property type="component" value="Unassembled WGS sequence"/>
</dbReference>
<feature type="transmembrane region" description="Helical" evidence="1">
    <location>
        <begin position="225"/>
        <end position="244"/>
    </location>
</feature>
<feature type="transmembrane region" description="Helical" evidence="1">
    <location>
        <begin position="195"/>
        <end position="213"/>
    </location>
</feature>
<keyword evidence="3" id="KW-1185">Reference proteome</keyword>
<evidence type="ECO:0000313" key="2">
    <source>
        <dbReference type="EMBL" id="ETW93228.1"/>
    </source>
</evidence>
<comment type="caution">
    <text evidence="2">The sequence shown here is derived from an EMBL/GenBank/DDBJ whole genome shotgun (WGS) entry which is preliminary data.</text>
</comment>
<keyword evidence="1" id="KW-0472">Membrane</keyword>
<dbReference type="EMBL" id="AZHW01001277">
    <property type="protein sequence ID" value="ETW93228.1"/>
    <property type="molecule type" value="Genomic_DNA"/>
</dbReference>
<dbReference type="AlphaFoldDB" id="W4L552"/>
<proteinExistence type="predicted"/>